<comment type="caution">
    <text evidence="1">The sequence shown here is derived from an EMBL/GenBank/DDBJ whole genome shotgun (WGS) entry which is preliminary data.</text>
</comment>
<keyword evidence="2" id="KW-1185">Reference proteome</keyword>
<name>A0ABV7ZK16_9CORY</name>
<proteinExistence type="predicted"/>
<organism evidence="1 2">
    <name type="scientific">Corynebacterium hansenii</name>
    <dbReference type="NCBI Taxonomy" id="394964"/>
    <lineage>
        <taxon>Bacteria</taxon>
        <taxon>Bacillati</taxon>
        <taxon>Actinomycetota</taxon>
        <taxon>Actinomycetes</taxon>
        <taxon>Mycobacteriales</taxon>
        <taxon>Corynebacteriaceae</taxon>
        <taxon>Corynebacterium</taxon>
    </lineage>
</organism>
<dbReference type="EMBL" id="JBHRZN010000001">
    <property type="protein sequence ID" value="MFC3848892.1"/>
    <property type="molecule type" value="Genomic_DNA"/>
</dbReference>
<sequence length="130" mass="14228">MTTPDDLTIARAERAEIVRGRHHSEWWEELDRMRNTGDLAGAEALLIEMRDAVERSSEIAGWAIPFGPAQGLLALYKSQGDDAAALAEVNRYLKATLETVNIDPEGGNTGLRRALEWLAVLDPEEGQGGT</sequence>
<dbReference type="Proteomes" id="UP001595751">
    <property type="component" value="Unassembled WGS sequence"/>
</dbReference>
<evidence type="ECO:0000313" key="1">
    <source>
        <dbReference type="EMBL" id="MFC3848892.1"/>
    </source>
</evidence>
<dbReference type="RefSeq" id="WP_290291727.1">
    <property type="nucleotide sequence ID" value="NZ_CP047211.1"/>
</dbReference>
<gene>
    <name evidence="1" type="ORF">ACFORJ_01745</name>
</gene>
<reference evidence="2" key="1">
    <citation type="journal article" date="2019" name="Int. J. Syst. Evol. Microbiol.">
        <title>The Global Catalogue of Microorganisms (GCM) 10K type strain sequencing project: providing services to taxonomists for standard genome sequencing and annotation.</title>
        <authorList>
            <consortium name="The Broad Institute Genomics Platform"/>
            <consortium name="The Broad Institute Genome Sequencing Center for Infectious Disease"/>
            <person name="Wu L."/>
            <person name="Ma J."/>
        </authorList>
    </citation>
    <scope>NUCLEOTIDE SEQUENCE [LARGE SCALE GENOMIC DNA]</scope>
    <source>
        <strain evidence="2">CCUG 53252</strain>
    </source>
</reference>
<accession>A0ABV7ZK16</accession>
<evidence type="ECO:0000313" key="2">
    <source>
        <dbReference type="Proteomes" id="UP001595751"/>
    </source>
</evidence>
<protein>
    <submittedName>
        <fullName evidence="1">Uncharacterized protein</fullName>
    </submittedName>
</protein>